<keyword evidence="5 7" id="KW-1133">Transmembrane helix</keyword>
<comment type="caution">
    <text evidence="8">The sequence shown here is derived from an EMBL/GenBank/DDBJ whole genome shotgun (WGS) entry which is preliminary data.</text>
</comment>
<feature type="transmembrane region" description="Helical" evidence="7">
    <location>
        <begin position="149"/>
        <end position="166"/>
    </location>
</feature>
<protein>
    <submittedName>
        <fullName evidence="8">NCS2 family permease</fullName>
    </submittedName>
</protein>
<proteinExistence type="inferred from homology"/>
<evidence type="ECO:0000256" key="7">
    <source>
        <dbReference type="SAM" id="Phobius"/>
    </source>
</evidence>
<accession>A0A6M1RYD5</accession>
<organism evidence="8 9">
    <name type="scientific">Limisphaera ngatamarikiensis</name>
    <dbReference type="NCBI Taxonomy" id="1324935"/>
    <lineage>
        <taxon>Bacteria</taxon>
        <taxon>Pseudomonadati</taxon>
        <taxon>Verrucomicrobiota</taxon>
        <taxon>Verrucomicrobiia</taxon>
        <taxon>Limisphaerales</taxon>
        <taxon>Limisphaeraceae</taxon>
        <taxon>Limisphaera</taxon>
    </lineage>
</organism>
<dbReference type="PANTHER" id="PTHR43337">
    <property type="entry name" value="XANTHINE/URACIL PERMEASE C887.17-RELATED"/>
    <property type="match status" value="1"/>
</dbReference>
<evidence type="ECO:0000313" key="9">
    <source>
        <dbReference type="Proteomes" id="UP000477311"/>
    </source>
</evidence>
<name>A0A6M1RYD5_9BACT</name>
<feature type="transmembrane region" description="Helical" evidence="7">
    <location>
        <begin position="172"/>
        <end position="197"/>
    </location>
</feature>
<feature type="transmembrane region" description="Helical" evidence="7">
    <location>
        <begin position="39"/>
        <end position="62"/>
    </location>
</feature>
<dbReference type="AlphaFoldDB" id="A0A6M1RYD5"/>
<reference evidence="8 9" key="1">
    <citation type="submission" date="2020-02" db="EMBL/GenBank/DDBJ databases">
        <title>Draft genome sequence of Limisphaera ngatamarikiensis NGM72.4T, a thermophilic Verrucomicrobia grouped in subdivision 3.</title>
        <authorList>
            <person name="Carere C.R."/>
            <person name="Steen J."/>
            <person name="Hugenholtz P."/>
            <person name="Stott M.B."/>
        </authorList>
    </citation>
    <scope>NUCLEOTIDE SEQUENCE [LARGE SCALE GENOMIC DNA]</scope>
    <source>
        <strain evidence="8 9">NGM72.4</strain>
    </source>
</reference>
<evidence type="ECO:0000256" key="6">
    <source>
        <dbReference type="ARBA" id="ARBA00023136"/>
    </source>
</evidence>
<keyword evidence="6 7" id="KW-0472">Membrane</keyword>
<dbReference type="Pfam" id="PF00860">
    <property type="entry name" value="Xan_ur_permease"/>
    <property type="match status" value="1"/>
</dbReference>
<keyword evidence="3" id="KW-0813">Transport</keyword>
<dbReference type="Proteomes" id="UP000477311">
    <property type="component" value="Unassembled WGS sequence"/>
</dbReference>
<evidence type="ECO:0000256" key="4">
    <source>
        <dbReference type="ARBA" id="ARBA00022692"/>
    </source>
</evidence>
<dbReference type="PANTHER" id="PTHR43337:SF1">
    <property type="entry name" value="XANTHINE_URACIL PERMEASE C887.17-RELATED"/>
    <property type="match status" value="1"/>
</dbReference>
<evidence type="ECO:0000256" key="3">
    <source>
        <dbReference type="ARBA" id="ARBA00022448"/>
    </source>
</evidence>
<evidence type="ECO:0000313" key="8">
    <source>
        <dbReference type="EMBL" id="NGO40364.1"/>
    </source>
</evidence>
<dbReference type="EMBL" id="JAAKYA010000087">
    <property type="protein sequence ID" value="NGO40364.1"/>
    <property type="molecule type" value="Genomic_DNA"/>
</dbReference>
<evidence type="ECO:0000256" key="5">
    <source>
        <dbReference type="ARBA" id="ARBA00022989"/>
    </source>
</evidence>
<dbReference type="GO" id="GO:0005345">
    <property type="term" value="F:purine nucleobase transmembrane transporter activity"/>
    <property type="evidence" value="ECO:0007669"/>
    <property type="project" value="TreeGrafter"/>
</dbReference>
<evidence type="ECO:0000256" key="2">
    <source>
        <dbReference type="ARBA" id="ARBA00005697"/>
    </source>
</evidence>
<dbReference type="GO" id="GO:0005886">
    <property type="term" value="C:plasma membrane"/>
    <property type="evidence" value="ECO:0007669"/>
    <property type="project" value="TreeGrafter"/>
</dbReference>
<comment type="subcellular location">
    <subcellularLocation>
        <location evidence="1">Endomembrane system</location>
        <topology evidence="1">Multi-pass membrane protein</topology>
    </subcellularLocation>
</comment>
<keyword evidence="4 7" id="KW-0812">Transmembrane</keyword>
<comment type="similarity">
    <text evidence="2">Belongs to the nucleobase:cation symporter-2 (NCS2) (TC 2.A.40) family. Azg-like subfamily.</text>
</comment>
<dbReference type="InterPro" id="IPR006043">
    <property type="entry name" value="NCS2"/>
</dbReference>
<sequence>MAESLLSTRFQPPTALVAPPPSLAPTFLQLDWRAALSPAMVPLIAVLLFMFVFDAIGTLIAVCEQAGLMQGDRLPRARQAMISDAVGTVVGSLLGTSTVTSYVESAAGVAQGGRTGLVGLVVAALFLAALVFEPLVATIGNYPPITAPALVYVGVLMLRQVTRIAWDDPTESIPAFLMVVGIPLSFSIADGLALGLVTHPVLKLLSRRVREVGVTGYVLAVLLLLYLALLRSRLG</sequence>
<gene>
    <name evidence="8" type="ORF">G4L39_13300</name>
</gene>
<feature type="transmembrane region" description="Helical" evidence="7">
    <location>
        <begin position="115"/>
        <end position="137"/>
    </location>
</feature>
<keyword evidence="9" id="KW-1185">Reference proteome</keyword>
<feature type="transmembrane region" description="Helical" evidence="7">
    <location>
        <begin position="209"/>
        <end position="229"/>
    </location>
</feature>
<dbReference type="GO" id="GO:0012505">
    <property type="term" value="C:endomembrane system"/>
    <property type="evidence" value="ECO:0007669"/>
    <property type="project" value="UniProtKB-SubCell"/>
</dbReference>
<dbReference type="InterPro" id="IPR045018">
    <property type="entry name" value="Azg-like"/>
</dbReference>
<evidence type="ECO:0000256" key="1">
    <source>
        <dbReference type="ARBA" id="ARBA00004127"/>
    </source>
</evidence>